<name>A0A6A6VAR1_9PLEO</name>
<dbReference type="SUPFAM" id="SSF49599">
    <property type="entry name" value="TRAF domain-like"/>
    <property type="match status" value="1"/>
</dbReference>
<feature type="compositionally biased region" description="Polar residues" evidence="6">
    <location>
        <begin position="987"/>
        <end position="1003"/>
    </location>
</feature>
<feature type="compositionally biased region" description="Low complexity" evidence="6">
    <location>
        <begin position="123"/>
        <end position="150"/>
    </location>
</feature>
<dbReference type="InterPro" id="IPR001841">
    <property type="entry name" value="Znf_RING"/>
</dbReference>
<dbReference type="GO" id="GO:0005737">
    <property type="term" value="C:cytoplasm"/>
    <property type="evidence" value="ECO:0007669"/>
    <property type="project" value="UniProtKB-SubCell"/>
</dbReference>
<evidence type="ECO:0000313" key="9">
    <source>
        <dbReference type="EMBL" id="KAF2747698.1"/>
    </source>
</evidence>
<dbReference type="SMART" id="SM00698">
    <property type="entry name" value="MORN"/>
    <property type="match status" value="4"/>
</dbReference>
<reference evidence="9" key="1">
    <citation type="journal article" date="2020" name="Stud. Mycol.">
        <title>101 Dothideomycetes genomes: a test case for predicting lifestyles and emergence of pathogens.</title>
        <authorList>
            <person name="Haridas S."/>
            <person name="Albert R."/>
            <person name="Binder M."/>
            <person name="Bloem J."/>
            <person name="Labutti K."/>
            <person name="Salamov A."/>
            <person name="Andreopoulos B."/>
            <person name="Baker S."/>
            <person name="Barry K."/>
            <person name="Bills G."/>
            <person name="Bluhm B."/>
            <person name="Cannon C."/>
            <person name="Castanera R."/>
            <person name="Culley D."/>
            <person name="Daum C."/>
            <person name="Ezra D."/>
            <person name="Gonzalez J."/>
            <person name="Henrissat B."/>
            <person name="Kuo A."/>
            <person name="Liang C."/>
            <person name="Lipzen A."/>
            <person name="Lutzoni F."/>
            <person name="Magnuson J."/>
            <person name="Mondo S."/>
            <person name="Nolan M."/>
            <person name="Ohm R."/>
            <person name="Pangilinan J."/>
            <person name="Park H.-J."/>
            <person name="Ramirez L."/>
            <person name="Alfaro M."/>
            <person name="Sun H."/>
            <person name="Tritt A."/>
            <person name="Yoshinaga Y."/>
            <person name="Zwiers L.-H."/>
            <person name="Turgeon B."/>
            <person name="Goodwin S."/>
            <person name="Spatafora J."/>
            <person name="Crous P."/>
            <person name="Grigoriev I."/>
        </authorList>
    </citation>
    <scope>NUCLEOTIDE SEQUENCE</scope>
    <source>
        <strain evidence="9">CBS 119925</strain>
    </source>
</reference>
<feature type="region of interest" description="Disordered" evidence="6">
    <location>
        <begin position="1"/>
        <end position="194"/>
    </location>
</feature>
<gene>
    <name evidence="9" type="ORF">M011DRAFT_36738</name>
</gene>
<dbReference type="SMART" id="SM00184">
    <property type="entry name" value="RING"/>
    <property type="match status" value="1"/>
</dbReference>
<evidence type="ECO:0000256" key="5">
    <source>
        <dbReference type="PROSITE-ProRule" id="PRU00175"/>
    </source>
</evidence>
<dbReference type="SUPFAM" id="SSF82185">
    <property type="entry name" value="Histone H3 K4-specific methyltransferase SET7/9 N-terminal domain"/>
    <property type="match status" value="1"/>
</dbReference>
<keyword evidence="5" id="KW-0862">Zinc</keyword>
<evidence type="ECO:0000259" key="8">
    <source>
        <dbReference type="PROSITE" id="PS50144"/>
    </source>
</evidence>
<dbReference type="Pfam" id="PF02493">
    <property type="entry name" value="MORN"/>
    <property type="match status" value="4"/>
</dbReference>
<dbReference type="PROSITE" id="PS50089">
    <property type="entry name" value="ZF_RING_2"/>
    <property type="match status" value="1"/>
</dbReference>
<protein>
    <recommendedName>
        <fullName evidence="11">RING-type domain-containing protein</fullName>
    </recommendedName>
</protein>
<feature type="compositionally biased region" description="Polar residues" evidence="6">
    <location>
        <begin position="1017"/>
        <end position="1032"/>
    </location>
</feature>
<dbReference type="Pfam" id="PF22486">
    <property type="entry name" value="MATH_2"/>
    <property type="match status" value="1"/>
</dbReference>
<dbReference type="PANTHER" id="PTHR43215">
    <property type="entry name" value="RADIAL SPOKE HEAD 1 HOMOLOG"/>
    <property type="match status" value="1"/>
</dbReference>
<feature type="domain" description="RING-type" evidence="7">
    <location>
        <begin position="1327"/>
        <end position="1362"/>
    </location>
</feature>
<dbReference type="InterPro" id="IPR038765">
    <property type="entry name" value="Papain-like_cys_pep_sf"/>
</dbReference>
<dbReference type="OrthoDB" id="294378at2759"/>
<feature type="compositionally biased region" description="Low complexity" evidence="6">
    <location>
        <begin position="938"/>
        <end position="950"/>
    </location>
</feature>
<evidence type="ECO:0000256" key="1">
    <source>
        <dbReference type="ARBA" id="ARBA00004496"/>
    </source>
</evidence>
<evidence type="ECO:0000256" key="2">
    <source>
        <dbReference type="ARBA" id="ARBA00022490"/>
    </source>
</evidence>
<dbReference type="InterPro" id="IPR013083">
    <property type="entry name" value="Znf_RING/FYVE/PHD"/>
</dbReference>
<feature type="compositionally biased region" description="Acidic residues" evidence="6">
    <location>
        <begin position="183"/>
        <end position="192"/>
    </location>
</feature>
<dbReference type="EMBL" id="MU006571">
    <property type="protein sequence ID" value="KAF2747698.1"/>
    <property type="molecule type" value="Genomic_DNA"/>
</dbReference>
<evidence type="ECO:0000259" key="7">
    <source>
        <dbReference type="PROSITE" id="PS50089"/>
    </source>
</evidence>
<dbReference type="Pfam" id="PF12436">
    <property type="entry name" value="USP7_ICP0_bdg"/>
    <property type="match status" value="1"/>
</dbReference>
<organism evidence="9 10">
    <name type="scientific">Sporormia fimetaria CBS 119925</name>
    <dbReference type="NCBI Taxonomy" id="1340428"/>
    <lineage>
        <taxon>Eukaryota</taxon>
        <taxon>Fungi</taxon>
        <taxon>Dikarya</taxon>
        <taxon>Ascomycota</taxon>
        <taxon>Pezizomycotina</taxon>
        <taxon>Dothideomycetes</taxon>
        <taxon>Pleosporomycetidae</taxon>
        <taxon>Pleosporales</taxon>
        <taxon>Sporormiaceae</taxon>
        <taxon>Sporormia</taxon>
    </lineage>
</organism>
<feature type="compositionally biased region" description="Pro residues" evidence="6">
    <location>
        <begin position="167"/>
        <end position="182"/>
    </location>
</feature>
<dbReference type="InterPro" id="IPR002083">
    <property type="entry name" value="MATH/TRAF_dom"/>
</dbReference>
<dbReference type="InterPro" id="IPR024729">
    <property type="entry name" value="USP7_ICP0-binding_dom"/>
</dbReference>
<keyword evidence="3" id="KW-0677">Repeat</keyword>
<evidence type="ECO:0000313" key="10">
    <source>
        <dbReference type="Proteomes" id="UP000799440"/>
    </source>
</evidence>
<dbReference type="InterPro" id="IPR008974">
    <property type="entry name" value="TRAF-like"/>
</dbReference>
<keyword evidence="4" id="KW-0833">Ubl conjugation pathway</keyword>
<feature type="compositionally biased region" description="Pro residues" evidence="6">
    <location>
        <begin position="19"/>
        <end position="30"/>
    </location>
</feature>
<dbReference type="Gene3D" id="3.30.40.10">
    <property type="entry name" value="Zinc/RING finger domain, C3HC4 (zinc finger)"/>
    <property type="match status" value="1"/>
</dbReference>
<accession>A0A6A6VAR1</accession>
<dbReference type="PROSITE" id="PS50144">
    <property type="entry name" value="MATH"/>
    <property type="match status" value="1"/>
</dbReference>
<sequence length="1375" mass="152040">MSVAASEAAVEPLSAVNPPSSPSTTSPPSPLHTANTLLDIPSLVPAPPDMSTSPSSTQPPLDSQNHDREEDSVMQDMDAPEEDHRTDTPSPAEPQVAVQVAAVDDDTMDTTSDSSQGTALPDSSSASHHSTAPSANTTASHSTSHTNPSADNIPVPADINPLGTPAPGDPGLPPPPPPPPLEPDSDTSDDEDGHLAWHEIPEDTSEPDEAELKLIEASAEVSALDHEHWESLARKDMDLADPEYRLGTSGRIHWTIDNYNGTRDLPNREVVMKSQIITIGGYEWQIKFYPRGNDSDYLSIYVECVSVQDKSDESQSVDSLFGSPRHSSSNQHTPLPLLDSKPVRKRHSVAAHVAVVLYNPSEPRVNQFRTCAHRFCSASPDWGWTRYHGPYYEISHRVRGQRQALLRHDKLAFTAYIQIVEDATDCLWEHQSGENPWDSFAMTGLQSLTASLPVGGGHLVSVVASWMLFRPFRRLLYSISAPNYTKSFARPKPLLEALEKVLFLLRTRVKPGSPPVHLADVLQALAWYGIEEQLLKLDFTQMWEVLRVKLEDELCDTPFAGTLDALFGPKRNYSVGIPTYKLPVLGNASIQAALEKAPNCVHPSEPLPELLTLELERQVFDLPSRSYVKLLNKVSLDDKITIRGTEYTLFGFVVHRQTLQSYVYQPVLRPEGPGSRWYSYTNDNRTPMVQCLTKRQALDDHEGKTGSGQITGNDPVAYVALYVRNDRSTDVFTCAEDGEPWEVPDWIRQEVKDEEDEWEDPLGLRALPKRQLQESSSEPSLSLQLHILDSKAFLEHEGPGIVDVYGQRSGKKHPGMVHQIQTTKTNEVKDIQAKIAETVPGIQDIRQIRFWIVNPWDGTYGFPELITSDEIHRLGTYGAEDLWIWLHIVDFDQLPSKSSNADAQPDGPLAAAQGSTSVEGARDPAPVTEGQEHDNNSEETISVETISEEVVVYDDESMSASASLENAAVHVSEDTPMRDLDDDASQESEQGASTTHNAPTNPLDTDVPAASGDVRTASPTATQSSTNHSTESFPHIDHSNPAPYPTLIMSEDTEMIVAQGGAAPPPPPPVQFTNQNHDHTTIGHRPVMPQATISDEIYVFLKEFDAEAQLLKPRGSYIVPKSAKVEATVLSKLNLPADTKVDIVEENRTTVRPIRTRRSFASNDFTENTHSNCVVLIISFPLTDAQRDALAARAAFSDVKSYLKFRIKARNFPDTMNGHFTFHFFSSEYFKGEMRNGHRHGHGTRIYHSGATYEGQFRLGHRHGHGTSTFQNGDTYDGEWVADQRCGTGTFVEASTGNTYTGGWKNDRKFGEGVTHWKSAEETEKLCRICWEEGADAAFYDCGHVVACVGCARQVQSCPVCRRRVLSSMKLFYVA</sequence>
<feature type="domain" description="MATH" evidence="8">
    <location>
        <begin position="249"/>
        <end position="417"/>
    </location>
</feature>
<dbReference type="SUPFAM" id="SSF54001">
    <property type="entry name" value="Cysteine proteinases"/>
    <property type="match status" value="1"/>
</dbReference>
<dbReference type="GO" id="GO:0008270">
    <property type="term" value="F:zinc ion binding"/>
    <property type="evidence" value="ECO:0007669"/>
    <property type="project" value="UniProtKB-KW"/>
</dbReference>
<feature type="region of interest" description="Disordered" evidence="6">
    <location>
        <begin position="896"/>
        <end position="1039"/>
    </location>
</feature>
<dbReference type="GO" id="GO:0140096">
    <property type="term" value="F:catalytic activity, acting on a protein"/>
    <property type="evidence" value="ECO:0007669"/>
    <property type="project" value="UniProtKB-ARBA"/>
</dbReference>
<evidence type="ECO:0000256" key="3">
    <source>
        <dbReference type="ARBA" id="ARBA00022737"/>
    </source>
</evidence>
<comment type="subcellular location">
    <subcellularLocation>
        <location evidence="1">Cytoplasm</location>
    </subcellularLocation>
</comment>
<feature type="region of interest" description="Disordered" evidence="6">
    <location>
        <begin position="315"/>
        <end position="339"/>
    </location>
</feature>
<keyword evidence="2" id="KW-0963">Cytoplasm</keyword>
<dbReference type="InterPro" id="IPR003409">
    <property type="entry name" value="MORN"/>
</dbReference>
<dbReference type="Proteomes" id="UP000799440">
    <property type="component" value="Unassembled WGS sequence"/>
</dbReference>
<evidence type="ECO:0000256" key="4">
    <source>
        <dbReference type="ARBA" id="ARBA00022786"/>
    </source>
</evidence>
<dbReference type="PANTHER" id="PTHR43215:SF14">
    <property type="entry name" value="RADIAL SPOKE HEAD 1 HOMOLOG"/>
    <property type="match status" value="1"/>
</dbReference>
<keyword evidence="10" id="KW-1185">Reference proteome</keyword>
<dbReference type="Gene3D" id="3.90.70.10">
    <property type="entry name" value="Cysteine proteinases"/>
    <property type="match status" value="1"/>
</dbReference>
<dbReference type="Pfam" id="PF13920">
    <property type="entry name" value="zf-C3HC4_3"/>
    <property type="match status" value="1"/>
</dbReference>
<keyword evidence="5" id="KW-0863">Zinc-finger</keyword>
<dbReference type="SUPFAM" id="SSF57850">
    <property type="entry name" value="RING/U-box"/>
    <property type="match status" value="1"/>
</dbReference>
<proteinExistence type="predicted"/>
<feature type="compositionally biased region" description="Polar residues" evidence="6">
    <location>
        <begin position="50"/>
        <end position="63"/>
    </location>
</feature>
<dbReference type="Gene3D" id="2.20.110.10">
    <property type="entry name" value="Histone H3 K4-specific methyltransferase SET7/9 N-terminal domain"/>
    <property type="match status" value="1"/>
</dbReference>
<keyword evidence="5" id="KW-0479">Metal-binding</keyword>
<evidence type="ECO:0008006" key="11">
    <source>
        <dbReference type="Google" id="ProtNLM"/>
    </source>
</evidence>
<dbReference type="Gene3D" id="2.60.210.10">
    <property type="entry name" value="Apoptosis, Tumor Necrosis Factor Receptor Associated Protein 2, Chain A"/>
    <property type="match status" value="1"/>
</dbReference>
<feature type="compositionally biased region" description="Acidic residues" evidence="6">
    <location>
        <begin position="72"/>
        <end position="81"/>
    </location>
</feature>
<evidence type="ECO:0000256" key="6">
    <source>
        <dbReference type="SAM" id="MobiDB-lite"/>
    </source>
</evidence>